<gene>
    <name evidence="2" type="primary">SSCI82320.1</name>
</gene>
<name>A0A0F7SDZ4_9BASI</name>
<keyword evidence="3" id="KW-1185">Reference proteome</keyword>
<organism evidence="2 3">
    <name type="scientific">Sporisorium scitamineum</name>
    <dbReference type="NCBI Taxonomy" id="49012"/>
    <lineage>
        <taxon>Eukaryota</taxon>
        <taxon>Fungi</taxon>
        <taxon>Dikarya</taxon>
        <taxon>Basidiomycota</taxon>
        <taxon>Ustilaginomycotina</taxon>
        <taxon>Ustilaginomycetes</taxon>
        <taxon>Ustilaginales</taxon>
        <taxon>Ustilaginaceae</taxon>
        <taxon>Sporisorium</taxon>
    </lineage>
</organism>
<evidence type="ECO:0000313" key="2">
    <source>
        <dbReference type="EMBL" id="CDW99688.1"/>
    </source>
</evidence>
<accession>A0A0F7SDZ4</accession>
<evidence type="ECO:0000256" key="1">
    <source>
        <dbReference type="SAM" id="MobiDB-lite"/>
    </source>
</evidence>
<feature type="region of interest" description="Disordered" evidence="1">
    <location>
        <begin position="131"/>
        <end position="213"/>
    </location>
</feature>
<feature type="compositionally biased region" description="Low complexity" evidence="1">
    <location>
        <begin position="161"/>
        <end position="175"/>
    </location>
</feature>
<dbReference type="AlphaFoldDB" id="A0A0F7SDZ4"/>
<dbReference type="Proteomes" id="UP000242770">
    <property type="component" value="Unassembled WGS sequence"/>
</dbReference>
<reference evidence="3" key="1">
    <citation type="submission" date="2014-06" db="EMBL/GenBank/DDBJ databases">
        <authorList>
            <person name="Berkman P.J."/>
        </authorList>
    </citation>
    <scope>NUCLEOTIDE SEQUENCE [LARGE SCALE GENOMIC DNA]</scope>
</reference>
<sequence length="213" mass="23182">MAAVFEALSSTNVGTSNAVTELIERETAGMCPWCGKSLIDVIKATRLTRYADAYRQACYEVLAGSACPHFECVGKDESIPTEDAAYDKHLFHHRTYEMQALRSLASVGEYDYNPCTSLALFGVESMPPAVPRVQRPANVGIRATGKRKRKRNQAQGSMSESDAAQDSDASSNDNQPTRAGSSWQHGDDDEYIGSSQAIDASPGPSRRSRRLAN</sequence>
<dbReference type="EMBL" id="CCFA01004974">
    <property type="protein sequence ID" value="CDW99688.1"/>
    <property type="molecule type" value="Genomic_DNA"/>
</dbReference>
<evidence type="ECO:0000313" key="3">
    <source>
        <dbReference type="Proteomes" id="UP000242770"/>
    </source>
</evidence>
<protein>
    <submittedName>
        <fullName evidence="2">Uncharacterized protein</fullName>
    </submittedName>
</protein>
<proteinExistence type="predicted"/>